<accession>A0AAD3D7W2</accession>
<dbReference type="GO" id="GO:0031982">
    <property type="term" value="C:vesicle"/>
    <property type="evidence" value="ECO:0007669"/>
    <property type="project" value="TreeGrafter"/>
</dbReference>
<dbReference type="PANTHER" id="PTHR23172">
    <property type="entry name" value="AUXILIN/CYCLIN G-ASSOCIATED KINASE-RELATED"/>
    <property type="match status" value="1"/>
</dbReference>
<dbReference type="GO" id="GO:0030276">
    <property type="term" value="F:clathrin binding"/>
    <property type="evidence" value="ECO:0007669"/>
    <property type="project" value="TreeGrafter"/>
</dbReference>
<dbReference type="GO" id="GO:0072583">
    <property type="term" value="P:clathrin-dependent endocytosis"/>
    <property type="evidence" value="ECO:0007669"/>
    <property type="project" value="TreeGrafter"/>
</dbReference>
<evidence type="ECO:0008006" key="4">
    <source>
        <dbReference type="Google" id="ProtNLM"/>
    </source>
</evidence>
<feature type="compositionally biased region" description="Low complexity" evidence="1">
    <location>
        <begin position="190"/>
        <end position="200"/>
    </location>
</feature>
<feature type="compositionally biased region" description="Low complexity" evidence="1">
    <location>
        <begin position="208"/>
        <end position="226"/>
    </location>
</feature>
<feature type="region of interest" description="Disordered" evidence="1">
    <location>
        <begin position="174"/>
        <end position="322"/>
    </location>
</feature>
<feature type="region of interest" description="Disordered" evidence="1">
    <location>
        <begin position="108"/>
        <end position="128"/>
    </location>
</feature>
<dbReference type="InterPro" id="IPR036869">
    <property type="entry name" value="J_dom_sf"/>
</dbReference>
<feature type="compositionally biased region" description="Basic and acidic residues" evidence="1">
    <location>
        <begin position="264"/>
        <end position="289"/>
    </location>
</feature>
<name>A0AAD3D7W2_9STRA</name>
<dbReference type="Proteomes" id="UP001054902">
    <property type="component" value="Unassembled WGS sequence"/>
</dbReference>
<reference evidence="2 3" key="1">
    <citation type="journal article" date="2021" name="Sci. Rep.">
        <title>The genome of the diatom Chaetoceros tenuissimus carries an ancient integrated fragment of an extant virus.</title>
        <authorList>
            <person name="Hongo Y."/>
            <person name="Kimura K."/>
            <person name="Takaki Y."/>
            <person name="Yoshida Y."/>
            <person name="Baba S."/>
            <person name="Kobayashi G."/>
            <person name="Nagasaki K."/>
            <person name="Hano T."/>
            <person name="Tomaru Y."/>
        </authorList>
    </citation>
    <scope>NUCLEOTIDE SEQUENCE [LARGE SCALE GENOMIC DNA]</scope>
    <source>
        <strain evidence="2 3">NIES-3715</strain>
    </source>
</reference>
<dbReference type="AlphaFoldDB" id="A0AAD3D7W2"/>
<comment type="caution">
    <text evidence="2">The sequence shown here is derived from an EMBL/GenBank/DDBJ whole genome shotgun (WGS) entry which is preliminary data.</text>
</comment>
<protein>
    <recommendedName>
        <fullName evidence="4">J domain-containing protein</fullName>
    </recommendedName>
</protein>
<gene>
    <name evidence="2" type="ORF">CTEN210_15538</name>
</gene>
<proteinExistence type="predicted"/>
<dbReference type="Gene3D" id="1.10.287.110">
    <property type="entry name" value="DnaJ domain"/>
    <property type="match status" value="1"/>
</dbReference>
<feature type="compositionally biased region" description="Polar residues" evidence="1">
    <location>
        <begin position="295"/>
        <end position="308"/>
    </location>
</feature>
<feature type="compositionally biased region" description="Low complexity" evidence="1">
    <location>
        <begin position="108"/>
        <end position="126"/>
    </location>
</feature>
<keyword evidence="3" id="KW-1185">Reference proteome</keyword>
<dbReference type="GO" id="GO:0005737">
    <property type="term" value="C:cytoplasm"/>
    <property type="evidence" value="ECO:0007669"/>
    <property type="project" value="TreeGrafter"/>
</dbReference>
<dbReference type="GO" id="GO:0072318">
    <property type="term" value="P:clathrin coat disassembly"/>
    <property type="evidence" value="ECO:0007669"/>
    <property type="project" value="TreeGrafter"/>
</dbReference>
<organism evidence="2 3">
    <name type="scientific">Chaetoceros tenuissimus</name>
    <dbReference type="NCBI Taxonomy" id="426638"/>
    <lineage>
        <taxon>Eukaryota</taxon>
        <taxon>Sar</taxon>
        <taxon>Stramenopiles</taxon>
        <taxon>Ochrophyta</taxon>
        <taxon>Bacillariophyta</taxon>
        <taxon>Coscinodiscophyceae</taxon>
        <taxon>Chaetocerotophycidae</taxon>
        <taxon>Chaetocerotales</taxon>
        <taxon>Chaetocerotaceae</taxon>
        <taxon>Chaetoceros</taxon>
    </lineage>
</organism>
<evidence type="ECO:0000313" key="2">
    <source>
        <dbReference type="EMBL" id="GFH59062.1"/>
    </source>
</evidence>
<sequence>MNHGGTLNVHVLYKISNDKGDTGAYNAFEIPNSRGAVTLKSVKSHCLALNRINSAGADGFHWRVRVDDKQSNPKAPPKYSWWDIQDESARLPLKEVTFAELSHILSGRSSYSSSSSDDSSRNAASSMTRSLGKALKNVANTVDGGASNAHHANFPRIPIIMFKLLDMTKVYDKHSGSTGGYTSRPAPKVRTSAPVSRRAPAPTPAPAPAQRRTQAPVARRAAPKAAPKVREGSLMDFGAPAPAPAAQRRVLHHSNTAPPAVNETRAEKLKREYEKKKQTENRVWDEVDQRWVTVDPNQGSKVNQSSASAPPGGNANVASNKPKLKGVSLDNVNLAGKSAEVASAVQTRVNEMKESQEKALKEIRDREAAKAKAESDEDLVRQKLEPKIKAWAEEHGKKKQLRALLASMDKVLWPGAKWKPIGLGDLLDDKKVKVAYHKASRVVHPDKTMSLGPEERFLAKRIFDSLAQAKTQWDSTNLNTSVGSVWILTFLVSSGEGTQTNGNVQIAEKKKFQHVATVVKRRDTVLISKEATDQSAFILKFRSLDECDSFVDRLCELNHDLVYEKDKDKVVQRSKTQLTNRNSTAAEYHMGNTVESDNEAEMDQSFKRYFIKLLHDEEFISFVNHLEDSLSSDEDCMKMLEAKFKKY</sequence>
<dbReference type="SUPFAM" id="SSF46565">
    <property type="entry name" value="Chaperone J-domain"/>
    <property type="match status" value="1"/>
</dbReference>
<dbReference type="EMBL" id="BLLK01000062">
    <property type="protein sequence ID" value="GFH59062.1"/>
    <property type="molecule type" value="Genomic_DNA"/>
</dbReference>
<evidence type="ECO:0000256" key="1">
    <source>
        <dbReference type="SAM" id="MobiDB-lite"/>
    </source>
</evidence>
<dbReference type="PANTHER" id="PTHR23172:SF19">
    <property type="entry name" value="J DOMAIN-CONTAINING PROTEIN"/>
    <property type="match status" value="1"/>
</dbReference>
<evidence type="ECO:0000313" key="3">
    <source>
        <dbReference type="Proteomes" id="UP001054902"/>
    </source>
</evidence>